<dbReference type="PANTHER" id="PTHR33514">
    <property type="entry name" value="PROTEIN ABCI12, CHLOROPLASTIC"/>
    <property type="match status" value="1"/>
</dbReference>
<dbReference type="GO" id="GO:0005886">
    <property type="term" value="C:plasma membrane"/>
    <property type="evidence" value="ECO:0007669"/>
    <property type="project" value="TreeGrafter"/>
</dbReference>
<keyword evidence="3 5" id="KW-1133">Transmembrane helix</keyword>
<feature type="transmembrane region" description="Helical" evidence="5">
    <location>
        <begin position="226"/>
        <end position="245"/>
    </location>
</feature>
<evidence type="ECO:0000256" key="2">
    <source>
        <dbReference type="ARBA" id="ARBA00022692"/>
    </source>
</evidence>
<dbReference type="InterPro" id="IPR003339">
    <property type="entry name" value="ABC/ECF_trnsptr_transmembrane"/>
</dbReference>
<dbReference type="CDD" id="cd16914">
    <property type="entry name" value="EcfT"/>
    <property type="match status" value="1"/>
</dbReference>
<evidence type="ECO:0000256" key="5">
    <source>
        <dbReference type="SAM" id="Phobius"/>
    </source>
</evidence>
<dbReference type="PANTHER" id="PTHR33514:SF13">
    <property type="entry name" value="PROTEIN ABCI12, CHLOROPLASTIC"/>
    <property type="match status" value="1"/>
</dbReference>
<comment type="caution">
    <text evidence="6">The sequence shown here is derived from an EMBL/GenBank/DDBJ whole genome shotgun (WGS) entry which is preliminary data.</text>
</comment>
<feature type="transmembrane region" description="Helical" evidence="5">
    <location>
        <begin position="69"/>
        <end position="87"/>
    </location>
</feature>
<evidence type="ECO:0000256" key="3">
    <source>
        <dbReference type="ARBA" id="ARBA00022989"/>
    </source>
</evidence>
<dbReference type="RefSeq" id="WP_188829900.1">
    <property type="nucleotide sequence ID" value="NZ_BMMW01000003.1"/>
</dbReference>
<evidence type="ECO:0000256" key="1">
    <source>
        <dbReference type="ARBA" id="ARBA00004141"/>
    </source>
</evidence>
<proteinExistence type="predicted"/>
<evidence type="ECO:0008006" key="8">
    <source>
        <dbReference type="Google" id="ProtNLM"/>
    </source>
</evidence>
<protein>
    <recommendedName>
        <fullName evidence="8">Energy-coupling factor transporter transmembrane protein EcfT</fullName>
    </recommendedName>
</protein>
<dbReference type="Pfam" id="PF02361">
    <property type="entry name" value="CbiQ"/>
    <property type="match status" value="1"/>
</dbReference>
<organism evidence="6 7">
    <name type="scientific">Nocardia camponoti</name>
    <dbReference type="NCBI Taxonomy" id="1616106"/>
    <lineage>
        <taxon>Bacteria</taxon>
        <taxon>Bacillati</taxon>
        <taxon>Actinomycetota</taxon>
        <taxon>Actinomycetes</taxon>
        <taxon>Mycobacteriales</taxon>
        <taxon>Nocardiaceae</taxon>
        <taxon>Nocardia</taxon>
    </lineage>
</organism>
<name>A0A917QME4_9NOCA</name>
<dbReference type="AlphaFoldDB" id="A0A917QME4"/>
<evidence type="ECO:0000256" key="4">
    <source>
        <dbReference type="ARBA" id="ARBA00023136"/>
    </source>
</evidence>
<dbReference type="Proteomes" id="UP000612956">
    <property type="component" value="Unassembled WGS sequence"/>
</dbReference>
<feature type="transmembrane region" description="Helical" evidence="5">
    <location>
        <begin position="24"/>
        <end position="57"/>
    </location>
</feature>
<reference evidence="6" key="1">
    <citation type="journal article" date="2014" name="Int. J. Syst. Evol. Microbiol.">
        <title>Complete genome sequence of Corynebacterium casei LMG S-19264T (=DSM 44701T), isolated from a smear-ripened cheese.</title>
        <authorList>
            <consortium name="US DOE Joint Genome Institute (JGI-PGF)"/>
            <person name="Walter F."/>
            <person name="Albersmeier A."/>
            <person name="Kalinowski J."/>
            <person name="Ruckert C."/>
        </authorList>
    </citation>
    <scope>NUCLEOTIDE SEQUENCE</scope>
    <source>
        <strain evidence="6">CGMCC 4.7278</strain>
    </source>
</reference>
<sequence length="246" mass="25882">MSMVLLREVPVDSPIHRLWAGTKMIAAFALSLLLMFFPGWWVLGLVTAFLAVVWLIGRIPLGALPRLPLAFWALVVVGALINVPVGLKAVLGYTQIFVFGLVLVVASLVIALTTPMGEIAPALATLGKPLRKLGLPVEEWAVVVALTLRGLPLLLDEIRVLRAARKLRPKGTFAQRAADNNGLIDILTACMAVASRRAGELGEAITARGGTGMLTAHPSRPSGRDAVALLVVAAVCVGGVALGLLT</sequence>
<evidence type="ECO:0000313" key="6">
    <source>
        <dbReference type="EMBL" id="GGK58271.1"/>
    </source>
</evidence>
<feature type="transmembrane region" description="Helical" evidence="5">
    <location>
        <begin position="93"/>
        <end position="112"/>
    </location>
</feature>
<evidence type="ECO:0000313" key="7">
    <source>
        <dbReference type="Proteomes" id="UP000612956"/>
    </source>
</evidence>
<reference evidence="6" key="2">
    <citation type="submission" date="2020-09" db="EMBL/GenBank/DDBJ databases">
        <authorList>
            <person name="Sun Q."/>
            <person name="Zhou Y."/>
        </authorList>
    </citation>
    <scope>NUCLEOTIDE SEQUENCE</scope>
    <source>
        <strain evidence="6">CGMCC 4.7278</strain>
    </source>
</reference>
<keyword evidence="4 5" id="KW-0472">Membrane</keyword>
<comment type="subcellular location">
    <subcellularLocation>
        <location evidence="1">Membrane</location>
        <topology evidence="1">Multi-pass membrane protein</topology>
    </subcellularLocation>
</comment>
<accession>A0A917QME4</accession>
<gene>
    <name evidence="6" type="ORF">GCM10011591_33110</name>
</gene>
<keyword evidence="7" id="KW-1185">Reference proteome</keyword>
<dbReference type="EMBL" id="BMMW01000003">
    <property type="protein sequence ID" value="GGK58271.1"/>
    <property type="molecule type" value="Genomic_DNA"/>
</dbReference>
<keyword evidence="2 5" id="KW-0812">Transmembrane</keyword>